<keyword evidence="4" id="KW-0880">Kelch repeat</keyword>
<evidence type="ECO:0000256" key="11">
    <source>
        <dbReference type="ARBA" id="ARBA00047761"/>
    </source>
</evidence>
<dbReference type="InterPro" id="IPR012391">
    <property type="entry name" value="Ser/Thr_prot_Pase_BSU1"/>
</dbReference>
<sequence length="982" mass="105566">MLGATFARDGRARGFDDATNARFTTNQRHDGDRAKTTRDDASPGARCGHTLTALRWNQRTKIVCFGGATELEGASASALGDGRGGSPLHGGGRDGTNWVKLSGATSDLRVFDPQGGEWNELKCGGDVPSARAAHGAATVGGMLVVHGGIGPDGLADGDLYVLDLATKDPKWHRVHVKGDGPGQRYAHVLSFVAQRFLVVIGGTDGSKCLGDTWVLDTTTKPYAWSKCNPTGPTPSPRTYASASTRTDGLLLLCGGRGADGMALNDAFGLARHRDGRWEWAEAPGKAPTRRFQHATAFVDTRLHITGGASAGGQLVPEETTMSMLDTSAGGSTGWRECKRDGPKTGLVQDANALVGPRCRHASVSYGPFIFVHGGLRNGALLDDLVVLEEPPEESGTTRAERSREFATLIDPNSLAWRNWLTDTGLAAEILGMHSPRNTRDTFAINTQRDATYSNGSFSSPSSPPEVTLRPLGGSPSSPDSPEGMNANAEQELRHASAQEAAAALDLVARRKFSLGGSDSGSPGGSSVHTPSPGFAGLGSPGDARRTPASEVRLHHRAVVVAAAPYDSESKSTPRGVASMVRQLSIDQFENEARRIGTPGADMYTPGDTPAKLARARRAAELGAQPVHRVVITHLLHPHTWEPSQDRRFFLNAAAINELCDAAEHCFKNEETVLRVNGPAKIFGDLHGQFGDLMRLFAEYGSPSTAGDIAYIDYVFLGDYVDRGAYSLETISLLLALKIEYPNSVHLLRGNHEESDINGLFGFRIECVERLGEAVGDQVWRRFNSLFEWLPLAAVIEDRICCMHGGIGRSVTHLSQINDLKRPLTMENGGVELMDILWSDPTENDGIEGLRPNARGPGLVTFGPDRVRAFCETNGIQMIVRAHECVMDGFERFAQGQLLTVFSATNYCGTANNAGAILVLGRDLTLYPKLIHPLPPIAMESLSPSDRIDDNLWLQDVNRERPPTPPRGRFGQSQPTIGLINPI</sequence>
<feature type="compositionally biased region" description="Basic and acidic residues" evidence="14">
    <location>
        <begin position="27"/>
        <end position="41"/>
    </location>
</feature>
<evidence type="ECO:0000256" key="2">
    <source>
        <dbReference type="ARBA" id="ARBA00004123"/>
    </source>
</evidence>
<dbReference type="GO" id="GO:0009742">
    <property type="term" value="P:brassinosteroid mediated signaling pathway"/>
    <property type="evidence" value="ECO:0007669"/>
    <property type="project" value="InterPro"/>
</dbReference>
<dbReference type="eggNOG" id="KOG0374">
    <property type="taxonomic scope" value="Eukaryota"/>
</dbReference>
<protein>
    <recommendedName>
        <fullName evidence="13">Serine/threonine-protein phosphatase</fullName>
        <ecNumber evidence="13">3.1.3.16</ecNumber>
    </recommendedName>
</protein>
<dbReference type="AlphaFoldDB" id="A0A1Y5I1L1"/>
<dbReference type="InterPro" id="IPR004843">
    <property type="entry name" value="Calcineurin-like_PHP"/>
</dbReference>
<comment type="cofactor">
    <cofactor evidence="1">
        <name>Mn(2+)</name>
        <dbReference type="ChEBI" id="CHEBI:29035"/>
    </cofactor>
</comment>
<feature type="region of interest" description="Disordered" evidence="14">
    <location>
        <begin position="958"/>
        <end position="982"/>
    </location>
</feature>
<evidence type="ECO:0000256" key="14">
    <source>
        <dbReference type="SAM" id="MobiDB-lite"/>
    </source>
</evidence>
<comment type="catalytic activity">
    <reaction evidence="12 13">
        <text>O-phospho-L-threonyl-[protein] + H2O = L-threonyl-[protein] + phosphate</text>
        <dbReference type="Rhea" id="RHEA:47004"/>
        <dbReference type="Rhea" id="RHEA-COMP:11060"/>
        <dbReference type="Rhea" id="RHEA-COMP:11605"/>
        <dbReference type="ChEBI" id="CHEBI:15377"/>
        <dbReference type="ChEBI" id="CHEBI:30013"/>
        <dbReference type="ChEBI" id="CHEBI:43474"/>
        <dbReference type="ChEBI" id="CHEBI:61977"/>
        <dbReference type="EC" id="3.1.3.16"/>
    </reaction>
</comment>
<feature type="region of interest" description="Disordered" evidence="14">
    <location>
        <begin position="515"/>
        <end position="551"/>
    </location>
</feature>
<evidence type="ECO:0000256" key="12">
    <source>
        <dbReference type="ARBA" id="ARBA00048336"/>
    </source>
</evidence>
<feature type="region of interest" description="Disordered" evidence="14">
    <location>
        <begin position="450"/>
        <end position="497"/>
    </location>
</feature>
<evidence type="ECO:0000256" key="1">
    <source>
        <dbReference type="ARBA" id="ARBA00001936"/>
    </source>
</evidence>
<dbReference type="Gene3D" id="2.120.10.80">
    <property type="entry name" value="Kelch-type beta propeller"/>
    <property type="match status" value="2"/>
</dbReference>
<dbReference type="PANTHER" id="PTHR46422:SF4">
    <property type="entry name" value="SERINE_THREONINE-PROTEIN PHOSPHATASE BSL3"/>
    <property type="match status" value="1"/>
</dbReference>
<evidence type="ECO:0000256" key="6">
    <source>
        <dbReference type="ARBA" id="ARBA00022737"/>
    </source>
</evidence>
<comment type="catalytic activity">
    <reaction evidence="11">
        <text>O-phospho-L-seryl-[protein] + H2O = L-seryl-[protein] + phosphate</text>
        <dbReference type="Rhea" id="RHEA:20629"/>
        <dbReference type="Rhea" id="RHEA-COMP:9863"/>
        <dbReference type="Rhea" id="RHEA-COMP:11604"/>
        <dbReference type="ChEBI" id="CHEBI:15377"/>
        <dbReference type="ChEBI" id="CHEBI:29999"/>
        <dbReference type="ChEBI" id="CHEBI:43474"/>
        <dbReference type="ChEBI" id="CHEBI:83421"/>
        <dbReference type="EC" id="3.1.3.16"/>
    </reaction>
</comment>
<dbReference type="FunFam" id="3.60.21.10:FF:000008">
    <property type="entry name" value="Serine/threonine-protein phosphatase"/>
    <property type="match status" value="1"/>
</dbReference>
<dbReference type="PIRSF" id="PIRSF036363">
    <property type="entry name" value="PPP_BSU1"/>
    <property type="match status" value="1"/>
</dbReference>
<feature type="compositionally biased region" description="Low complexity" evidence="14">
    <location>
        <begin position="470"/>
        <end position="483"/>
    </location>
</feature>
<dbReference type="EMBL" id="KZ155832">
    <property type="protein sequence ID" value="OUS43386.1"/>
    <property type="molecule type" value="Genomic_DNA"/>
</dbReference>
<reference evidence="16" key="1">
    <citation type="submission" date="2017-04" db="EMBL/GenBank/DDBJ databases">
        <title>Population genomics of picophytoplankton unveils novel chromosome hypervariability.</title>
        <authorList>
            <consortium name="DOE Joint Genome Institute"/>
            <person name="Blanc-Mathieu R."/>
            <person name="Krasovec M."/>
            <person name="Hebrard M."/>
            <person name="Yau S."/>
            <person name="Desgranges E."/>
            <person name="Martin J."/>
            <person name="Schackwitz W."/>
            <person name="Kuo A."/>
            <person name="Salin G."/>
            <person name="Donnadieu C."/>
            <person name="Desdevises Y."/>
            <person name="Sanchez-Ferandin S."/>
            <person name="Moreau H."/>
            <person name="Rivals E."/>
            <person name="Grigoriev I.V."/>
            <person name="Grimsley N."/>
            <person name="Eyre-Walker A."/>
            <person name="Piganeau G."/>
        </authorList>
    </citation>
    <scope>NUCLEOTIDE SEQUENCE [LARGE SCALE GENOMIC DNA]</scope>
    <source>
        <strain evidence="16">RCC 1115</strain>
    </source>
</reference>
<dbReference type="GO" id="GO:0005634">
    <property type="term" value="C:nucleus"/>
    <property type="evidence" value="ECO:0007669"/>
    <property type="project" value="UniProtKB-SubCell"/>
</dbReference>
<evidence type="ECO:0000256" key="13">
    <source>
        <dbReference type="RuleBase" id="RU004273"/>
    </source>
</evidence>
<feature type="compositionally biased region" description="Gly residues" evidence="14">
    <location>
        <begin position="81"/>
        <end position="94"/>
    </location>
</feature>
<evidence type="ECO:0000256" key="9">
    <source>
        <dbReference type="ARBA" id="ARBA00023211"/>
    </source>
</evidence>
<keyword evidence="7 13" id="KW-0378">Hydrolase</keyword>
<dbReference type="Pfam" id="PF24681">
    <property type="entry name" value="Kelch_KLHDC2_KLHL20_DRC7"/>
    <property type="match status" value="1"/>
</dbReference>
<gene>
    <name evidence="16" type="ORF">BE221DRAFT_194816</name>
</gene>
<dbReference type="SMART" id="SM00156">
    <property type="entry name" value="PP2Ac"/>
    <property type="match status" value="1"/>
</dbReference>
<organism evidence="16">
    <name type="scientific">Ostreococcus tauri</name>
    <name type="common">Marine green alga</name>
    <dbReference type="NCBI Taxonomy" id="70448"/>
    <lineage>
        <taxon>Eukaryota</taxon>
        <taxon>Viridiplantae</taxon>
        <taxon>Chlorophyta</taxon>
        <taxon>Mamiellophyceae</taxon>
        <taxon>Mamiellales</taxon>
        <taxon>Bathycoccaceae</taxon>
        <taxon>Ostreococcus</taxon>
    </lineage>
</organism>
<evidence type="ECO:0000313" key="16">
    <source>
        <dbReference type="EMBL" id="OUS43386.1"/>
    </source>
</evidence>
<dbReference type="GO" id="GO:0005886">
    <property type="term" value="C:plasma membrane"/>
    <property type="evidence" value="ECO:0007669"/>
    <property type="project" value="UniProtKB-ARBA"/>
</dbReference>
<dbReference type="Pfam" id="PF00149">
    <property type="entry name" value="Metallophos"/>
    <property type="match status" value="1"/>
</dbReference>
<evidence type="ECO:0000256" key="10">
    <source>
        <dbReference type="ARBA" id="ARBA00023242"/>
    </source>
</evidence>
<keyword evidence="9" id="KW-0464">Manganese</keyword>
<dbReference type="InterPro" id="IPR015915">
    <property type="entry name" value="Kelch-typ_b-propeller"/>
</dbReference>
<evidence type="ECO:0000259" key="15">
    <source>
        <dbReference type="PROSITE" id="PS00125"/>
    </source>
</evidence>
<keyword evidence="10" id="KW-0539">Nucleus</keyword>
<dbReference type="PRINTS" id="PR00114">
    <property type="entry name" value="STPHPHTASE"/>
</dbReference>
<feature type="region of interest" description="Disordered" evidence="14">
    <location>
        <begin position="75"/>
        <end position="96"/>
    </location>
</feature>
<feature type="region of interest" description="Disordered" evidence="14">
    <location>
        <begin position="17"/>
        <end position="44"/>
    </location>
</feature>
<dbReference type="GO" id="GO:0046872">
    <property type="term" value="F:metal ion binding"/>
    <property type="evidence" value="ECO:0007669"/>
    <property type="project" value="UniProtKB-KW"/>
</dbReference>
<dbReference type="SUPFAM" id="SSF117281">
    <property type="entry name" value="Kelch motif"/>
    <property type="match status" value="1"/>
</dbReference>
<name>A0A1Y5I1L1_OSTTA</name>
<feature type="domain" description="Serine/threonine specific protein phosphatases" evidence="15">
    <location>
        <begin position="747"/>
        <end position="752"/>
    </location>
</feature>
<evidence type="ECO:0000256" key="7">
    <source>
        <dbReference type="ARBA" id="ARBA00022801"/>
    </source>
</evidence>
<dbReference type="GO" id="GO:0004722">
    <property type="term" value="F:protein serine/threonine phosphatase activity"/>
    <property type="evidence" value="ECO:0007669"/>
    <property type="project" value="UniProtKB-EC"/>
</dbReference>
<keyword evidence="8" id="KW-0904">Protein phosphatase</keyword>
<comment type="similarity">
    <text evidence="3">Belongs to the PPP phosphatase family. BSU subfamily.</text>
</comment>
<dbReference type="InterPro" id="IPR006186">
    <property type="entry name" value="Ser/Thr-sp_prot-phosphatase"/>
</dbReference>
<evidence type="ECO:0000256" key="8">
    <source>
        <dbReference type="ARBA" id="ARBA00022912"/>
    </source>
</evidence>
<keyword evidence="6" id="KW-0677">Repeat</keyword>
<dbReference type="PANTHER" id="PTHR46422">
    <property type="entry name" value="SERINE/THREONINE-PROTEIN PHOSPHATASE BSL3"/>
    <property type="match status" value="1"/>
</dbReference>
<dbReference type="PROSITE" id="PS00125">
    <property type="entry name" value="SER_THR_PHOSPHATASE"/>
    <property type="match status" value="1"/>
</dbReference>
<comment type="subcellular location">
    <subcellularLocation>
        <location evidence="2">Nucleus</location>
    </subcellularLocation>
</comment>
<keyword evidence="5" id="KW-0479">Metal-binding</keyword>
<dbReference type="Proteomes" id="UP000195557">
    <property type="component" value="Unassembled WGS sequence"/>
</dbReference>
<proteinExistence type="inferred from homology"/>
<dbReference type="Gene3D" id="3.60.21.10">
    <property type="match status" value="1"/>
</dbReference>
<dbReference type="InterPro" id="IPR029052">
    <property type="entry name" value="Metallo-depent_PP-like"/>
</dbReference>
<evidence type="ECO:0000256" key="3">
    <source>
        <dbReference type="ARBA" id="ARBA00005671"/>
    </source>
</evidence>
<evidence type="ECO:0000256" key="5">
    <source>
        <dbReference type="ARBA" id="ARBA00022723"/>
    </source>
</evidence>
<dbReference type="SUPFAM" id="SSF56300">
    <property type="entry name" value="Metallo-dependent phosphatases"/>
    <property type="match status" value="1"/>
</dbReference>
<dbReference type="eggNOG" id="KOG0379">
    <property type="taxonomic scope" value="Eukaryota"/>
</dbReference>
<dbReference type="EC" id="3.1.3.16" evidence="13"/>
<evidence type="ECO:0000256" key="4">
    <source>
        <dbReference type="ARBA" id="ARBA00022441"/>
    </source>
</evidence>
<accession>A0A1Y5I1L1</accession>